<organism evidence="3 4">
    <name type="scientific">Smittium mucronatum</name>
    <dbReference type="NCBI Taxonomy" id="133383"/>
    <lineage>
        <taxon>Eukaryota</taxon>
        <taxon>Fungi</taxon>
        <taxon>Fungi incertae sedis</taxon>
        <taxon>Zoopagomycota</taxon>
        <taxon>Kickxellomycotina</taxon>
        <taxon>Harpellomycetes</taxon>
        <taxon>Harpellales</taxon>
        <taxon>Legeriomycetaceae</taxon>
        <taxon>Smittium</taxon>
    </lineage>
</organism>
<dbReference type="AlphaFoldDB" id="A0A1R0GRM0"/>
<feature type="compositionally biased region" description="Polar residues" evidence="1">
    <location>
        <begin position="130"/>
        <end position="162"/>
    </location>
</feature>
<name>A0A1R0GRM0_9FUNG</name>
<accession>A0A1R0GRM0</accession>
<evidence type="ECO:0000313" key="3">
    <source>
        <dbReference type="EMBL" id="OLY79534.1"/>
    </source>
</evidence>
<feature type="domain" description="LITAF" evidence="2">
    <location>
        <begin position="245"/>
        <end position="331"/>
    </location>
</feature>
<feature type="region of interest" description="Disordered" evidence="1">
    <location>
        <begin position="122"/>
        <end position="191"/>
    </location>
</feature>
<evidence type="ECO:0000259" key="2">
    <source>
        <dbReference type="PROSITE" id="PS51837"/>
    </source>
</evidence>
<dbReference type="Proteomes" id="UP000187455">
    <property type="component" value="Unassembled WGS sequence"/>
</dbReference>
<sequence length="333" mass="36715">MRQNANAEKAPPPHSIPINQEKHVSLESIVTINSPNGIKEIKLFSPNISSPKSLVLSSCSRDSILTQNVYHNNDNNFNTMILKEKSLTENNIIYSVPKLPEPAFIKKIIVYTATINNANKGLFPVPDPNTDPQTHPQHSTPLQNNGSARNIPNTPRSLNNLPSDAPHQENAPQSQNNAPRIPHTPETANDPPLIAEVPLHLISSQTWTHPGDPPPYTPRPIPNNTPLPQQIHNQTLIAIPPSYFQPTPYATPIIDFSAVDTNYPIRMVCPYCNIPISTSVELYPGTQATLCSLLTCLIFWPLFWVPLCSPVCLDRVHTCPNCSSVIAITSPQS</sequence>
<evidence type="ECO:0000313" key="4">
    <source>
        <dbReference type="Proteomes" id="UP000187455"/>
    </source>
</evidence>
<dbReference type="SMART" id="SM00714">
    <property type="entry name" value="LITAF"/>
    <property type="match status" value="1"/>
</dbReference>
<evidence type="ECO:0000256" key="1">
    <source>
        <dbReference type="SAM" id="MobiDB-lite"/>
    </source>
</evidence>
<protein>
    <recommendedName>
        <fullName evidence="2">LITAF domain-containing protein</fullName>
    </recommendedName>
</protein>
<dbReference type="STRING" id="133383.A0A1R0GRM0"/>
<dbReference type="EMBL" id="LSSL01004332">
    <property type="protein sequence ID" value="OLY79534.1"/>
    <property type="molecule type" value="Genomic_DNA"/>
</dbReference>
<keyword evidence="4" id="KW-1185">Reference proteome</keyword>
<comment type="caution">
    <text evidence="3">The sequence shown here is derived from an EMBL/GenBank/DDBJ whole genome shotgun (WGS) entry which is preliminary data.</text>
</comment>
<reference evidence="3 4" key="1">
    <citation type="journal article" date="2016" name="Mol. Biol. Evol.">
        <title>Genome-Wide Survey of Gut Fungi (Harpellales) Reveals the First Horizontally Transferred Ubiquitin Gene from a Mosquito Host.</title>
        <authorList>
            <person name="Wang Y."/>
            <person name="White M.M."/>
            <person name="Kvist S."/>
            <person name="Moncalvo J.M."/>
        </authorList>
    </citation>
    <scope>NUCLEOTIDE SEQUENCE [LARGE SCALE GENOMIC DNA]</scope>
    <source>
        <strain evidence="3 4">ALG-7-W6</strain>
    </source>
</reference>
<dbReference type="Pfam" id="PF10601">
    <property type="entry name" value="zf-LITAF-like"/>
    <property type="match status" value="1"/>
</dbReference>
<proteinExistence type="predicted"/>
<dbReference type="OrthoDB" id="5599753at2759"/>
<dbReference type="InterPro" id="IPR006629">
    <property type="entry name" value="LITAF"/>
</dbReference>
<dbReference type="PROSITE" id="PS51837">
    <property type="entry name" value="LITAF"/>
    <property type="match status" value="1"/>
</dbReference>
<gene>
    <name evidence="3" type="ORF">AYI68_g6394</name>
</gene>